<dbReference type="InterPro" id="IPR003783">
    <property type="entry name" value="Regulatory_RecX"/>
</dbReference>
<evidence type="ECO:0000259" key="9">
    <source>
        <dbReference type="Pfam" id="PF21982"/>
    </source>
</evidence>
<dbReference type="HAMAP" id="MF_01114">
    <property type="entry name" value="RecX"/>
    <property type="match status" value="1"/>
</dbReference>
<dbReference type="AlphaFoldDB" id="A0A9W5RDQ3"/>
<feature type="domain" description="RecX third three-helical" evidence="8">
    <location>
        <begin position="141"/>
        <end position="184"/>
    </location>
</feature>
<keyword evidence="4 5" id="KW-0963">Cytoplasm</keyword>
<evidence type="ECO:0000256" key="3">
    <source>
        <dbReference type="ARBA" id="ARBA00018111"/>
    </source>
</evidence>
<evidence type="ECO:0000259" key="8">
    <source>
        <dbReference type="Pfam" id="PF21981"/>
    </source>
</evidence>
<proteinExistence type="inferred from homology"/>
<protein>
    <recommendedName>
        <fullName evidence="3 5">Regulatory protein RecX</fullName>
    </recommendedName>
</protein>
<dbReference type="InterPro" id="IPR053924">
    <property type="entry name" value="RecX_HTH_2nd"/>
</dbReference>
<feature type="domain" description="RecX second three-helical" evidence="7">
    <location>
        <begin position="90"/>
        <end position="131"/>
    </location>
</feature>
<dbReference type="GO" id="GO:0006282">
    <property type="term" value="P:regulation of DNA repair"/>
    <property type="evidence" value="ECO:0007669"/>
    <property type="project" value="UniProtKB-UniRule"/>
</dbReference>
<dbReference type="PANTHER" id="PTHR33602">
    <property type="entry name" value="REGULATORY PROTEIN RECX FAMILY PROTEIN"/>
    <property type="match status" value="1"/>
</dbReference>
<dbReference type="GO" id="GO:0005737">
    <property type="term" value="C:cytoplasm"/>
    <property type="evidence" value="ECO:0007669"/>
    <property type="project" value="UniProtKB-SubCell"/>
</dbReference>
<dbReference type="Gene3D" id="1.10.10.10">
    <property type="entry name" value="Winged helix-like DNA-binding domain superfamily/Winged helix DNA-binding domain"/>
    <property type="match status" value="3"/>
</dbReference>
<accession>A0A9W5RDQ3</accession>
<evidence type="ECO:0000313" key="10">
    <source>
        <dbReference type="EMBL" id="EPD30593.1"/>
    </source>
</evidence>
<evidence type="ECO:0000259" key="7">
    <source>
        <dbReference type="Pfam" id="PF02631"/>
    </source>
</evidence>
<comment type="caution">
    <text evidence="10">The sequence shown here is derived from an EMBL/GenBank/DDBJ whole genome shotgun (WGS) entry which is preliminary data.</text>
</comment>
<keyword evidence="11" id="KW-1185">Reference proteome</keyword>
<evidence type="ECO:0000256" key="2">
    <source>
        <dbReference type="ARBA" id="ARBA00009695"/>
    </source>
</evidence>
<organism evidence="10 11">
    <name type="scientific">Gleimia europaea ACS-120-V-Col10b</name>
    <dbReference type="NCBI Taxonomy" id="883069"/>
    <lineage>
        <taxon>Bacteria</taxon>
        <taxon>Bacillati</taxon>
        <taxon>Actinomycetota</taxon>
        <taxon>Actinomycetes</taxon>
        <taxon>Actinomycetales</taxon>
        <taxon>Actinomycetaceae</taxon>
        <taxon>Gleimia</taxon>
    </lineage>
</organism>
<evidence type="ECO:0000256" key="6">
    <source>
        <dbReference type="SAM" id="MobiDB-lite"/>
    </source>
</evidence>
<comment type="similarity">
    <text evidence="2 5">Belongs to the RecX family.</text>
</comment>
<evidence type="ECO:0000256" key="1">
    <source>
        <dbReference type="ARBA" id="ARBA00004496"/>
    </source>
</evidence>
<comment type="function">
    <text evidence="5">Modulates RecA activity.</text>
</comment>
<dbReference type="EMBL" id="AGWN01000001">
    <property type="protein sequence ID" value="EPD30593.1"/>
    <property type="molecule type" value="Genomic_DNA"/>
</dbReference>
<name>A0A9W5RDQ3_9ACTO</name>
<reference evidence="10 11" key="1">
    <citation type="submission" date="2013-05" db="EMBL/GenBank/DDBJ databases">
        <title>The Genome Sequence of Actinomyces europaeus ACS-120-V-COL10B.</title>
        <authorList>
            <consortium name="The Broad Institute Genomics Platform"/>
            <person name="Earl A."/>
            <person name="Ward D."/>
            <person name="Feldgarden M."/>
            <person name="Gevers D."/>
            <person name="Saerens B."/>
            <person name="Vaneechoutte M."/>
            <person name="Walker B."/>
            <person name="Young S."/>
            <person name="Zeng Q."/>
            <person name="Gargeya S."/>
            <person name="Fitzgerald M."/>
            <person name="Haas B."/>
            <person name="Abouelleil A."/>
            <person name="Allen A.W."/>
            <person name="Alvarado L."/>
            <person name="Arachchi H.M."/>
            <person name="Berlin A.M."/>
            <person name="Chapman S.B."/>
            <person name="Gainer-Dewar J."/>
            <person name="Goldberg J."/>
            <person name="Griggs A."/>
            <person name="Gujja S."/>
            <person name="Hansen M."/>
            <person name="Howarth C."/>
            <person name="Imamovic A."/>
            <person name="Ireland A."/>
            <person name="Larimer J."/>
            <person name="McCowan C."/>
            <person name="Murphy C."/>
            <person name="Pearson M."/>
            <person name="Poon T.W."/>
            <person name="Priest M."/>
            <person name="Roberts A."/>
            <person name="Saif S."/>
            <person name="Shea T."/>
            <person name="Sisk P."/>
            <person name="Sykes S."/>
            <person name="Wortman J."/>
            <person name="Nusbaum C."/>
            <person name="Birren B."/>
        </authorList>
    </citation>
    <scope>NUCLEOTIDE SEQUENCE [LARGE SCALE GENOMIC DNA]</scope>
    <source>
        <strain evidence="10 11">ACS-120-V-Col10b</strain>
    </source>
</reference>
<gene>
    <name evidence="5" type="primary">recX</name>
    <name evidence="10" type="ORF">HMPREF9238_00339</name>
</gene>
<evidence type="ECO:0000256" key="5">
    <source>
        <dbReference type="HAMAP-Rule" id="MF_01114"/>
    </source>
</evidence>
<dbReference type="PANTHER" id="PTHR33602:SF1">
    <property type="entry name" value="REGULATORY PROTEIN RECX FAMILY PROTEIN"/>
    <property type="match status" value="1"/>
</dbReference>
<feature type="region of interest" description="Disordered" evidence="6">
    <location>
        <begin position="1"/>
        <end position="21"/>
    </location>
</feature>
<sequence>MVSFYDPDEGRKKKRGDREAALKRREKRREWAANLEGEHAIAAAKEAALKQLDRQDRSRGELVSKLKERGFASEAIEAAIDRLEEAGLVDDERYAKMLVRTRFNERGLVGRALVEQLRKKQIPSAIIDVALKEVEHISLEESAREIATRRARATIGLEKQKQVRRLTSMLARKGYPMSVCYSVVNEVLQELDEDE</sequence>
<dbReference type="InterPro" id="IPR053926">
    <property type="entry name" value="RecX_HTH_1st"/>
</dbReference>
<dbReference type="Pfam" id="PF02631">
    <property type="entry name" value="RecX_HTH2"/>
    <property type="match status" value="1"/>
</dbReference>
<dbReference type="OrthoDB" id="5244465at2"/>
<dbReference type="RefSeq" id="WP_016443705.1">
    <property type="nucleotide sequence ID" value="NZ_KE150266.1"/>
</dbReference>
<dbReference type="Pfam" id="PF21982">
    <property type="entry name" value="RecX_HTH1"/>
    <property type="match status" value="1"/>
</dbReference>
<dbReference type="Pfam" id="PF21981">
    <property type="entry name" value="RecX_HTH3"/>
    <property type="match status" value="1"/>
</dbReference>
<comment type="subcellular location">
    <subcellularLocation>
        <location evidence="1 5">Cytoplasm</location>
    </subcellularLocation>
</comment>
<dbReference type="Proteomes" id="UP000014387">
    <property type="component" value="Unassembled WGS sequence"/>
</dbReference>
<feature type="compositionally biased region" description="Basic and acidic residues" evidence="6">
    <location>
        <begin position="8"/>
        <end position="21"/>
    </location>
</feature>
<evidence type="ECO:0000313" key="11">
    <source>
        <dbReference type="Proteomes" id="UP000014387"/>
    </source>
</evidence>
<dbReference type="InterPro" id="IPR053925">
    <property type="entry name" value="RecX_HTH_3rd"/>
</dbReference>
<dbReference type="InterPro" id="IPR036388">
    <property type="entry name" value="WH-like_DNA-bd_sf"/>
</dbReference>
<evidence type="ECO:0000256" key="4">
    <source>
        <dbReference type="ARBA" id="ARBA00022490"/>
    </source>
</evidence>
<feature type="domain" description="RecX first three-helical" evidence="9">
    <location>
        <begin position="44"/>
        <end position="83"/>
    </location>
</feature>